<reference evidence="7 9" key="2">
    <citation type="submission" date="2018-06" db="EMBL/GenBank/DDBJ databases">
        <authorList>
            <consortium name="Pathogen Informatics"/>
            <person name="Doyle S."/>
        </authorList>
    </citation>
    <scope>NUCLEOTIDE SEQUENCE [LARGE SCALE GENOMIC DNA]</scope>
    <source>
        <strain evidence="7 9">NCTC13492</strain>
    </source>
</reference>
<evidence type="ECO:0000313" key="6">
    <source>
        <dbReference type="EMBL" id="SDI27480.1"/>
    </source>
</evidence>
<feature type="domain" description="HTH araC/xylS-type" evidence="5">
    <location>
        <begin position="40"/>
        <end position="138"/>
    </location>
</feature>
<gene>
    <name evidence="7" type="primary">marA_2</name>
    <name evidence="7" type="ORF">NCTC13492_02448</name>
    <name evidence="6" type="ORF">SAMN05421542_0673</name>
</gene>
<dbReference type="Gene3D" id="3.20.80.10">
    <property type="entry name" value="Regulatory factor, effector binding domain"/>
    <property type="match status" value="1"/>
</dbReference>
<keyword evidence="3" id="KW-0804">Transcription</keyword>
<dbReference type="Pfam" id="PF06445">
    <property type="entry name" value="GyrI-like"/>
    <property type="match status" value="1"/>
</dbReference>
<dbReference type="GO" id="GO:0003700">
    <property type="term" value="F:DNA-binding transcription factor activity"/>
    <property type="evidence" value="ECO:0007669"/>
    <property type="project" value="InterPro"/>
</dbReference>
<dbReference type="Proteomes" id="UP000251670">
    <property type="component" value="Unassembled WGS sequence"/>
</dbReference>
<keyword evidence="4" id="KW-1133">Transmembrane helix</keyword>
<dbReference type="PANTHER" id="PTHR40055:SF1">
    <property type="entry name" value="TRANSCRIPTIONAL REGULATOR YGIV-RELATED"/>
    <property type="match status" value="1"/>
</dbReference>
<dbReference type="Gene3D" id="1.10.10.60">
    <property type="entry name" value="Homeodomain-like"/>
    <property type="match status" value="1"/>
</dbReference>
<dbReference type="InterPro" id="IPR018060">
    <property type="entry name" value="HTH_AraC"/>
</dbReference>
<dbReference type="SUPFAM" id="SSF46689">
    <property type="entry name" value="Homeodomain-like"/>
    <property type="match status" value="2"/>
</dbReference>
<dbReference type="InterPro" id="IPR020449">
    <property type="entry name" value="Tscrpt_reg_AraC-type_HTH"/>
</dbReference>
<protein>
    <submittedName>
        <fullName evidence="7">Multiple antibiotic resistance protein marA</fullName>
    </submittedName>
    <submittedName>
        <fullName evidence="6">Transcriptional regulator, AraC family</fullName>
    </submittedName>
</protein>
<dbReference type="PROSITE" id="PS01124">
    <property type="entry name" value="HTH_ARAC_FAMILY_2"/>
    <property type="match status" value="1"/>
</dbReference>
<dbReference type="InterPro" id="IPR029442">
    <property type="entry name" value="GyrI-like"/>
</dbReference>
<dbReference type="InterPro" id="IPR010499">
    <property type="entry name" value="AraC_E-bd"/>
</dbReference>
<dbReference type="PRINTS" id="PR00032">
    <property type="entry name" value="HTHARAC"/>
</dbReference>
<sequence>MKGKYSYCFNSILFLLFVIYFRPFTTQDILFMEDNLNCIYKVINFIEKNYDQQISVKDLEEVSNYSYRNIQRIFKYSCGETIGAFQQRLKVENAYKRILYTQESLTSIGVEVGFSTIASFSKAFKQHFGISPKEAKLSKQQLLCEPDLIPVASDILLEPEIVYLKPIQVYYQSIQTYYNNEEIELLWDNFMRNDFLSSDAEYFGIIADEPLIKTEINCRYDACSTTQVQNKKLPSKPILGGRYARFIHSGTYETIDDTYTKIYSRWIFNSGLEFSHTPIIEKYERYADEMNDQEEQLTYILLPLK</sequence>
<feature type="transmembrane region" description="Helical" evidence="4">
    <location>
        <begin position="7"/>
        <end position="25"/>
    </location>
</feature>
<dbReference type="AlphaFoldDB" id="A0A2X2WY85"/>
<keyword evidence="1" id="KW-0805">Transcription regulation</keyword>
<proteinExistence type="predicted"/>
<evidence type="ECO:0000313" key="9">
    <source>
        <dbReference type="Proteomes" id="UP000251670"/>
    </source>
</evidence>
<evidence type="ECO:0000259" key="5">
    <source>
        <dbReference type="PROSITE" id="PS01124"/>
    </source>
</evidence>
<keyword evidence="8" id="KW-1185">Reference proteome</keyword>
<dbReference type="Proteomes" id="UP000199426">
    <property type="component" value="Unassembled WGS sequence"/>
</dbReference>
<evidence type="ECO:0000313" key="8">
    <source>
        <dbReference type="Proteomes" id="UP000199426"/>
    </source>
</evidence>
<reference evidence="6 8" key="1">
    <citation type="submission" date="2016-10" db="EMBL/GenBank/DDBJ databases">
        <authorList>
            <person name="Varghese N."/>
            <person name="Submissions S."/>
        </authorList>
    </citation>
    <scope>NUCLEOTIDE SEQUENCE [LARGE SCALE GENOMIC DNA]</scope>
    <source>
        <strain evidence="6 8">DSM 19299</strain>
    </source>
</reference>
<dbReference type="SUPFAM" id="SSF55136">
    <property type="entry name" value="Probable bacterial effector-binding domain"/>
    <property type="match status" value="1"/>
</dbReference>
<dbReference type="InterPro" id="IPR011256">
    <property type="entry name" value="Reg_factor_effector_dom_sf"/>
</dbReference>
<evidence type="ECO:0000256" key="3">
    <source>
        <dbReference type="ARBA" id="ARBA00023163"/>
    </source>
</evidence>
<accession>A0A2X2WY85</accession>
<dbReference type="SMART" id="SM00871">
    <property type="entry name" value="AraC_E_bind"/>
    <property type="match status" value="1"/>
</dbReference>
<keyword evidence="2" id="KW-0238">DNA-binding</keyword>
<dbReference type="STRING" id="445960.SAMN05421542_0673"/>
<evidence type="ECO:0000256" key="1">
    <source>
        <dbReference type="ARBA" id="ARBA00023015"/>
    </source>
</evidence>
<name>A0A2X2WY85_CHRJE</name>
<dbReference type="InterPro" id="IPR050908">
    <property type="entry name" value="SmbC-like"/>
</dbReference>
<dbReference type="EMBL" id="UAWB01000005">
    <property type="protein sequence ID" value="SQB44537.1"/>
    <property type="molecule type" value="Genomic_DNA"/>
</dbReference>
<dbReference type="PANTHER" id="PTHR40055">
    <property type="entry name" value="TRANSCRIPTIONAL REGULATOR YGIV-RELATED"/>
    <property type="match status" value="1"/>
</dbReference>
<evidence type="ECO:0000313" key="7">
    <source>
        <dbReference type="EMBL" id="SQB44537.1"/>
    </source>
</evidence>
<dbReference type="Pfam" id="PF12833">
    <property type="entry name" value="HTH_18"/>
    <property type="match status" value="1"/>
</dbReference>
<keyword evidence="4" id="KW-0472">Membrane</keyword>
<organism evidence="7 9">
    <name type="scientific">Chryseobacterium jejuense</name>
    <dbReference type="NCBI Taxonomy" id="445960"/>
    <lineage>
        <taxon>Bacteria</taxon>
        <taxon>Pseudomonadati</taxon>
        <taxon>Bacteroidota</taxon>
        <taxon>Flavobacteriia</taxon>
        <taxon>Flavobacteriales</taxon>
        <taxon>Weeksellaceae</taxon>
        <taxon>Chryseobacterium group</taxon>
        <taxon>Chryseobacterium</taxon>
    </lineage>
</organism>
<evidence type="ECO:0000256" key="4">
    <source>
        <dbReference type="SAM" id="Phobius"/>
    </source>
</evidence>
<dbReference type="GO" id="GO:0043565">
    <property type="term" value="F:sequence-specific DNA binding"/>
    <property type="evidence" value="ECO:0007669"/>
    <property type="project" value="InterPro"/>
</dbReference>
<dbReference type="InterPro" id="IPR009057">
    <property type="entry name" value="Homeodomain-like_sf"/>
</dbReference>
<dbReference type="EMBL" id="FNEG01000001">
    <property type="protein sequence ID" value="SDI27480.1"/>
    <property type="molecule type" value="Genomic_DNA"/>
</dbReference>
<dbReference type="SMART" id="SM00342">
    <property type="entry name" value="HTH_ARAC"/>
    <property type="match status" value="1"/>
</dbReference>
<evidence type="ECO:0000256" key="2">
    <source>
        <dbReference type="ARBA" id="ARBA00023125"/>
    </source>
</evidence>
<keyword evidence="4" id="KW-0812">Transmembrane</keyword>